<comment type="caution">
    <text evidence="1">The sequence shown here is derived from an EMBL/GenBank/DDBJ whole genome shotgun (WGS) entry which is preliminary data.</text>
</comment>
<gene>
    <name evidence="1" type="ORF">PoB_007425700</name>
</gene>
<dbReference type="AlphaFoldDB" id="A0AAV4DUQ3"/>
<protein>
    <submittedName>
        <fullName evidence="1">Uncharacterized protein</fullName>
    </submittedName>
</protein>
<dbReference type="EMBL" id="BLXT01008342">
    <property type="protein sequence ID" value="GFO47752.1"/>
    <property type="molecule type" value="Genomic_DNA"/>
</dbReference>
<organism evidence="1 2">
    <name type="scientific">Plakobranchus ocellatus</name>
    <dbReference type="NCBI Taxonomy" id="259542"/>
    <lineage>
        <taxon>Eukaryota</taxon>
        <taxon>Metazoa</taxon>
        <taxon>Spiralia</taxon>
        <taxon>Lophotrochozoa</taxon>
        <taxon>Mollusca</taxon>
        <taxon>Gastropoda</taxon>
        <taxon>Heterobranchia</taxon>
        <taxon>Euthyneura</taxon>
        <taxon>Panpulmonata</taxon>
        <taxon>Sacoglossa</taxon>
        <taxon>Placobranchoidea</taxon>
        <taxon>Plakobranchidae</taxon>
        <taxon>Plakobranchus</taxon>
    </lineage>
</organism>
<proteinExistence type="predicted"/>
<accession>A0AAV4DUQ3</accession>
<dbReference type="Proteomes" id="UP000735302">
    <property type="component" value="Unassembled WGS sequence"/>
</dbReference>
<evidence type="ECO:0000313" key="2">
    <source>
        <dbReference type="Proteomes" id="UP000735302"/>
    </source>
</evidence>
<sequence>MRSSKTNHCSHMSLAHFLKLNASATKITTGLRETVRRYPVQHQMVTVLLEGSLKRHTVRYPVLQQRVIPAYLGVSLKRATVYKRVRETFGPWYTVRYRRKWTPFVSSLLFFASRR</sequence>
<name>A0AAV4DUQ3_9GAST</name>
<keyword evidence="2" id="KW-1185">Reference proteome</keyword>
<reference evidence="1 2" key="1">
    <citation type="journal article" date="2021" name="Elife">
        <title>Chloroplast acquisition without the gene transfer in kleptoplastic sea slugs, Plakobranchus ocellatus.</title>
        <authorList>
            <person name="Maeda T."/>
            <person name="Takahashi S."/>
            <person name="Yoshida T."/>
            <person name="Shimamura S."/>
            <person name="Takaki Y."/>
            <person name="Nagai Y."/>
            <person name="Toyoda A."/>
            <person name="Suzuki Y."/>
            <person name="Arimoto A."/>
            <person name="Ishii H."/>
            <person name="Satoh N."/>
            <person name="Nishiyama T."/>
            <person name="Hasebe M."/>
            <person name="Maruyama T."/>
            <person name="Minagawa J."/>
            <person name="Obokata J."/>
            <person name="Shigenobu S."/>
        </authorList>
    </citation>
    <scope>NUCLEOTIDE SEQUENCE [LARGE SCALE GENOMIC DNA]</scope>
</reference>
<evidence type="ECO:0000313" key="1">
    <source>
        <dbReference type="EMBL" id="GFO47752.1"/>
    </source>
</evidence>